<evidence type="ECO:0000256" key="9">
    <source>
        <dbReference type="ARBA" id="ARBA00023135"/>
    </source>
</evidence>
<dbReference type="Proteomes" id="UP000887566">
    <property type="component" value="Unplaced"/>
</dbReference>
<dbReference type="Gene3D" id="1.25.40.10">
    <property type="entry name" value="Tetratricopeptide repeat domain"/>
    <property type="match status" value="2"/>
</dbReference>
<evidence type="ECO:0000256" key="1">
    <source>
        <dbReference type="ARBA" id="ARBA00004240"/>
    </source>
</evidence>
<dbReference type="PIRSF" id="PIRSF038922">
    <property type="entry name" value="SRP72"/>
    <property type="match status" value="1"/>
</dbReference>
<keyword evidence="6" id="KW-0677">Repeat</keyword>
<feature type="compositionally biased region" description="Basic and acidic residues" evidence="12">
    <location>
        <begin position="571"/>
        <end position="583"/>
    </location>
</feature>
<evidence type="ECO:0000259" key="13">
    <source>
        <dbReference type="Pfam" id="PF08492"/>
    </source>
</evidence>
<comment type="similarity">
    <text evidence="3 11">Belongs to the SRP72 family.</text>
</comment>
<dbReference type="FunFam" id="1.25.40.10:FF:000062">
    <property type="entry name" value="Signal recognition particle subunit SRP72"/>
    <property type="match status" value="1"/>
</dbReference>
<dbReference type="AlphaFoldDB" id="A0A914UNR2"/>
<accession>A0A914UNR2</accession>
<dbReference type="GO" id="GO:0043022">
    <property type="term" value="F:ribosome binding"/>
    <property type="evidence" value="ECO:0007669"/>
    <property type="project" value="TreeGrafter"/>
</dbReference>
<evidence type="ECO:0000313" key="14">
    <source>
        <dbReference type="Proteomes" id="UP000887566"/>
    </source>
</evidence>
<feature type="compositionally biased region" description="Basic residues" evidence="12">
    <location>
        <begin position="547"/>
        <end position="560"/>
    </location>
</feature>
<feature type="compositionally biased region" description="Polar residues" evidence="12">
    <location>
        <begin position="614"/>
        <end position="624"/>
    </location>
</feature>
<keyword evidence="9 11" id="KW-0733">Signal recognition particle</keyword>
<protein>
    <recommendedName>
        <fullName evidence="4 11">Signal recognition particle subunit SRP72</fullName>
    </recommendedName>
</protein>
<keyword evidence="10 11" id="KW-0687">Ribonucleoprotein</keyword>
<feature type="compositionally biased region" description="Basic residues" evidence="12">
    <location>
        <begin position="651"/>
        <end position="662"/>
    </location>
</feature>
<evidence type="ECO:0000256" key="7">
    <source>
        <dbReference type="ARBA" id="ARBA00022803"/>
    </source>
</evidence>
<keyword evidence="7" id="KW-0802">TPR repeat</keyword>
<evidence type="ECO:0000256" key="6">
    <source>
        <dbReference type="ARBA" id="ARBA00022737"/>
    </source>
</evidence>
<evidence type="ECO:0000256" key="5">
    <source>
        <dbReference type="ARBA" id="ARBA00022490"/>
    </source>
</evidence>
<dbReference type="InterPro" id="IPR013699">
    <property type="entry name" value="Signal_recog_part_SRP72_RNA-bd"/>
</dbReference>
<dbReference type="Pfam" id="PF08492">
    <property type="entry name" value="SRP72"/>
    <property type="match status" value="1"/>
</dbReference>
<dbReference type="PANTHER" id="PTHR14094:SF9">
    <property type="entry name" value="SIGNAL RECOGNITION PARTICLE SUBUNIT SRP72"/>
    <property type="match status" value="1"/>
</dbReference>
<evidence type="ECO:0000256" key="10">
    <source>
        <dbReference type="ARBA" id="ARBA00023274"/>
    </source>
</evidence>
<name>A0A914UNR2_9BILA</name>
<dbReference type="WBParaSite" id="PSAMB.scaffold1142size35358.g11243.t1">
    <property type="protein sequence ID" value="PSAMB.scaffold1142size35358.g11243.t1"/>
    <property type="gene ID" value="PSAMB.scaffold1142size35358.g11243"/>
</dbReference>
<keyword evidence="8" id="KW-0256">Endoplasmic reticulum</keyword>
<evidence type="ECO:0000256" key="2">
    <source>
        <dbReference type="ARBA" id="ARBA00004496"/>
    </source>
</evidence>
<dbReference type="PANTHER" id="PTHR14094">
    <property type="entry name" value="SIGNAL RECOGNITION PARTICLE 72"/>
    <property type="match status" value="1"/>
</dbReference>
<evidence type="ECO:0000256" key="8">
    <source>
        <dbReference type="ARBA" id="ARBA00022824"/>
    </source>
</evidence>
<evidence type="ECO:0000256" key="11">
    <source>
        <dbReference type="PIRNR" id="PIRNR038922"/>
    </source>
</evidence>
<comment type="subcellular location">
    <subcellularLocation>
        <location evidence="2 11">Cytoplasm</location>
    </subcellularLocation>
    <subcellularLocation>
        <location evidence="1">Endoplasmic reticulum</location>
    </subcellularLocation>
</comment>
<keyword evidence="5 11" id="KW-0963">Cytoplasm</keyword>
<evidence type="ECO:0000313" key="15">
    <source>
        <dbReference type="WBParaSite" id="PSAMB.scaffold1142size35358.g11243.t1"/>
    </source>
</evidence>
<dbReference type="GO" id="GO:0005786">
    <property type="term" value="C:signal recognition particle, endoplasmic reticulum targeting"/>
    <property type="evidence" value="ECO:0007669"/>
    <property type="project" value="UniProtKB-UniRule"/>
</dbReference>
<dbReference type="Pfam" id="PF17004">
    <property type="entry name" value="SRP_TPR_like"/>
    <property type="match status" value="1"/>
</dbReference>
<dbReference type="GO" id="GO:0008312">
    <property type="term" value="F:7S RNA binding"/>
    <property type="evidence" value="ECO:0007669"/>
    <property type="project" value="InterPro"/>
</dbReference>
<reference evidence="15" key="1">
    <citation type="submission" date="2022-11" db="UniProtKB">
        <authorList>
            <consortium name="WormBaseParasite"/>
        </authorList>
    </citation>
    <scope>IDENTIFICATION</scope>
</reference>
<comment type="function">
    <text evidence="11">Component of the signal recognition particle (SRP) complex, a ribonucleoprotein complex that mediates the cotranslational targeting of secretory and membrane proteins to the endoplasmic reticulum (ER).</text>
</comment>
<dbReference type="GO" id="GO:0006614">
    <property type="term" value="P:SRP-dependent cotranslational protein targeting to membrane"/>
    <property type="evidence" value="ECO:0007669"/>
    <property type="project" value="UniProtKB-UniRule"/>
</dbReference>
<evidence type="ECO:0000256" key="12">
    <source>
        <dbReference type="SAM" id="MobiDB-lite"/>
    </source>
</evidence>
<evidence type="ECO:0000256" key="4">
    <source>
        <dbReference type="ARBA" id="ARBA00018350"/>
    </source>
</evidence>
<dbReference type="InterPro" id="IPR031545">
    <property type="entry name" value="SRP72_TPR-like"/>
</dbReference>
<sequence length="662" mass="74161">MASSSDASSKQAFMELAKADRSGDYDRALKAANRILKNHPKETIAFKCKLVCLIQMSKFEDAVQLIRKTPPHQIGDCQFEKAYCEYRLNRSDEALKTLEQAGDSDFRCLELLAQLYYRLERFEDCHKVYKKLLKDHADSYEQERRANLLATEAQLQSLAIPQPAAKHLETYEQHYNAACRLIEAKEYTNALKELKTAEKLCRETLAEDDVPEEEIEDEVALIRTQSAFCTQALGDADKALNEYLDVIKEKPTDAAVVAVASNNAASARKDLNLFDMRKKLKTAQQVPDAKLTARQKRTIALNQALLQLHSNQLEPCRRSLEELRAQFGLKDEAVLIEAALLVRQKDADKAVALLQQYITDNKAAGPEIRFALVQIQLLEGKHEGASKALRSFPEDVRWRPGVLSLLVAIDLSAGRDADALKTLTDGIAHNQNNKSALPLLLDQCASLHAKLGDEHAAVKYMEELRKLEPDDPKVLARLIKLYSQVDPKKAEAVSRDLPPLAKEQSGFNVDELESSEWILFGERYRQKKGAKQTPKAGVAEDEQIIRGKLRSRKRKRKTRLPKNYDPNVQPDPERWLPKAERSSTKKRKDKRHKDRDIGRGTQGAVSGAGVAELDSSNKATVDVTSSPKPSPAPGSAEGPRQLRPPGAGQQAKKKKKKTGNKW</sequence>
<proteinExistence type="inferred from homology"/>
<feature type="region of interest" description="Disordered" evidence="12">
    <location>
        <begin position="528"/>
        <end position="662"/>
    </location>
</feature>
<dbReference type="SUPFAM" id="SSF48452">
    <property type="entry name" value="TPR-like"/>
    <property type="match status" value="2"/>
</dbReference>
<feature type="domain" description="Signal recognition particle SRP72 subunit RNA-binding" evidence="13">
    <location>
        <begin position="535"/>
        <end position="585"/>
    </location>
</feature>
<evidence type="ECO:0000256" key="3">
    <source>
        <dbReference type="ARBA" id="ARBA00007676"/>
    </source>
</evidence>
<dbReference type="InterPro" id="IPR026270">
    <property type="entry name" value="SRP72"/>
</dbReference>
<feature type="compositionally biased region" description="Basic residues" evidence="12">
    <location>
        <begin position="584"/>
        <end position="593"/>
    </location>
</feature>
<organism evidence="14 15">
    <name type="scientific">Plectus sambesii</name>
    <dbReference type="NCBI Taxonomy" id="2011161"/>
    <lineage>
        <taxon>Eukaryota</taxon>
        <taxon>Metazoa</taxon>
        <taxon>Ecdysozoa</taxon>
        <taxon>Nematoda</taxon>
        <taxon>Chromadorea</taxon>
        <taxon>Plectida</taxon>
        <taxon>Plectina</taxon>
        <taxon>Plectoidea</taxon>
        <taxon>Plectidae</taxon>
        <taxon>Plectus</taxon>
    </lineage>
</organism>
<keyword evidence="14" id="KW-1185">Reference proteome</keyword>
<dbReference type="InterPro" id="IPR011990">
    <property type="entry name" value="TPR-like_helical_dom_sf"/>
</dbReference>
<dbReference type="GO" id="GO:0005783">
    <property type="term" value="C:endoplasmic reticulum"/>
    <property type="evidence" value="ECO:0007669"/>
    <property type="project" value="UniProtKB-SubCell"/>
</dbReference>